<evidence type="ECO:0000256" key="1">
    <source>
        <dbReference type="ARBA" id="ARBA00001947"/>
    </source>
</evidence>
<dbReference type="Proteomes" id="UP000062043">
    <property type="component" value="Chromosome"/>
</dbReference>
<dbReference type="PANTHER" id="PTHR35864">
    <property type="entry name" value="ZINC METALLOPROTEASE MJ0611-RELATED"/>
    <property type="match status" value="1"/>
</dbReference>
<dbReference type="CDD" id="cd06158">
    <property type="entry name" value="S2P-M50_like_1"/>
    <property type="match status" value="1"/>
</dbReference>
<keyword evidence="15" id="KW-1185">Reference proteome</keyword>
<evidence type="ECO:0000256" key="10">
    <source>
        <dbReference type="ARBA" id="ARBA00022989"/>
    </source>
</evidence>
<evidence type="ECO:0000256" key="13">
    <source>
        <dbReference type="SAM" id="Phobius"/>
    </source>
</evidence>
<keyword evidence="6 13" id="KW-0812">Transmembrane</keyword>
<dbReference type="PANTHER" id="PTHR35864:SF1">
    <property type="entry name" value="ZINC METALLOPROTEASE YWHC-RELATED"/>
    <property type="match status" value="1"/>
</dbReference>
<organism evidence="14 15">
    <name type="scientific">Thermococcus guaymasensis DSM 11113</name>
    <dbReference type="NCBI Taxonomy" id="1432656"/>
    <lineage>
        <taxon>Archaea</taxon>
        <taxon>Methanobacteriati</taxon>
        <taxon>Methanobacteriota</taxon>
        <taxon>Thermococci</taxon>
        <taxon>Thermococcales</taxon>
        <taxon>Thermococcaceae</taxon>
        <taxon>Thermococcus</taxon>
    </lineage>
</organism>
<comment type="cofactor">
    <cofactor evidence="1">
        <name>Zn(2+)</name>
        <dbReference type="ChEBI" id="CHEBI:29105"/>
    </cofactor>
</comment>
<dbReference type="GO" id="GO:0046872">
    <property type="term" value="F:metal ion binding"/>
    <property type="evidence" value="ECO:0007669"/>
    <property type="project" value="UniProtKB-KW"/>
</dbReference>
<keyword evidence="11 14" id="KW-0482">Metalloprotease</keyword>
<evidence type="ECO:0000256" key="2">
    <source>
        <dbReference type="ARBA" id="ARBA00004651"/>
    </source>
</evidence>
<keyword evidence="4" id="KW-1003">Cell membrane</keyword>
<dbReference type="GO" id="GO:0006508">
    <property type="term" value="P:proteolysis"/>
    <property type="evidence" value="ECO:0007669"/>
    <property type="project" value="UniProtKB-KW"/>
</dbReference>
<dbReference type="GO" id="GO:0008237">
    <property type="term" value="F:metallopeptidase activity"/>
    <property type="evidence" value="ECO:0007669"/>
    <property type="project" value="UniProtKB-KW"/>
</dbReference>
<feature type="transmembrane region" description="Helical" evidence="13">
    <location>
        <begin position="170"/>
        <end position="186"/>
    </location>
</feature>
<dbReference type="GeneID" id="27135772"/>
<dbReference type="InterPro" id="IPR044537">
    <property type="entry name" value="Rip2-like"/>
</dbReference>
<evidence type="ECO:0000256" key="11">
    <source>
        <dbReference type="ARBA" id="ARBA00023049"/>
    </source>
</evidence>
<reference evidence="14 15" key="1">
    <citation type="submission" date="2014-01" db="EMBL/GenBank/DDBJ databases">
        <title>Genome sequencing of Thermococcus guaymasensis.</title>
        <authorList>
            <person name="Zhang X."/>
            <person name="Alvare G."/>
            <person name="Fristensky B."/>
            <person name="Chen L."/>
            <person name="Suen T."/>
            <person name="Chen Q."/>
            <person name="Ma K."/>
        </authorList>
    </citation>
    <scope>NUCLEOTIDE SEQUENCE [LARGE SCALE GENOMIC DNA]</scope>
    <source>
        <strain evidence="14 15">DSM 11113</strain>
    </source>
</reference>
<dbReference type="RefSeq" id="WP_062372991.1">
    <property type="nucleotide sequence ID" value="NZ_CP007140.1"/>
</dbReference>
<keyword evidence="5 14" id="KW-0645">Protease</keyword>
<feature type="transmembrane region" description="Helical" evidence="13">
    <location>
        <begin position="106"/>
        <end position="126"/>
    </location>
</feature>
<dbReference type="AlphaFoldDB" id="A0A0X1KLV3"/>
<evidence type="ECO:0000256" key="6">
    <source>
        <dbReference type="ARBA" id="ARBA00022692"/>
    </source>
</evidence>
<dbReference type="InterPro" id="IPR052348">
    <property type="entry name" value="Metallopeptidase_M50B"/>
</dbReference>
<dbReference type="GO" id="GO:0005886">
    <property type="term" value="C:plasma membrane"/>
    <property type="evidence" value="ECO:0007669"/>
    <property type="project" value="UniProtKB-SubCell"/>
</dbReference>
<dbReference type="KEGG" id="tgy:X802_08930"/>
<evidence type="ECO:0000256" key="5">
    <source>
        <dbReference type="ARBA" id="ARBA00022670"/>
    </source>
</evidence>
<evidence type="ECO:0000313" key="15">
    <source>
        <dbReference type="Proteomes" id="UP000062043"/>
    </source>
</evidence>
<comment type="subcellular location">
    <subcellularLocation>
        <location evidence="2">Cell membrane</location>
        <topology evidence="2">Multi-pass membrane protein</topology>
    </subcellularLocation>
</comment>
<name>A0A0X1KLV3_9EURY</name>
<gene>
    <name evidence="14" type="ORF">X802_08930</name>
</gene>
<evidence type="ECO:0000256" key="9">
    <source>
        <dbReference type="ARBA" id="ARBA00022833"/>
    </source>
</evidence>
<comment type="similarity">
    <text evidence="3">Belongs to the peptidase M50B family.</text>
</comment>
<feature type="transmembrane region" description="Helical" evidence="13">
    <location>
        <begin position="62"/>
        <end position="79"/>
    </location>
</feature>
<keyword evidence="8" id="KW-0378">Hydrolase</keyword>
<keyword evidence="12 13" id="KW-0472">Membrane</keyword>
<protein>
    <submittedName>
        <fullName evidence="14">Metalloprotease</fullName>
    </submittedName>
</protein>
<accession>A0A0X1KLV3</accession>
<evidence type="ECO:0000256" key="8">
    <source>
        <dbReference type="ARBA" id="ARBA00022801"/>
    </source>
</evidence>
<keyword evidence="10 13" id="KW-1133">Transmembrane helix</keyword>
<evidence type="ECO:0000256" key="12">
    <source>
        <dbReference type="ARBA" id="ARBA00023136"/>
    </source>
</evidence>
<evidence type="ECO:0000256" key="3">
    <source>
        <dbReference type="ARBA" id="ARBA00007931"/>
    </source>
</evidence>
<feature type="transmembrane region" description="Helical" evidence="13">
    <location>
        <begin position="138"/>
        <end position="158"/>
    </location>
</feature>
<dbReference type="STRING" id="1432656.X802_08930"/>
<evidence type="ECO:0000256" key="4">
    <source>
        <dbReference type="ARBA" id="ARBA00022475"/>
    </source>
</evidence>
<proteinExistence type="inferred from homology"/>
<dbReference type="EMBL" id="CP007140">
    <property type="protein sequence ID" value="AJC72247.1"/>
    <property type="molecule type" value="Genomic_DNA"/>
</dbReference>
<dbReference type="PATRIC" id="fig|1432656.3.peg.1739"/>
<keyword evidence="9" id="KW-0862">Zinc</keyword>
<keyword evidence="7" id="KW-0479">Metal-binding</keyword>
<evidence type="ECO:0000313" key="14">
    <source>
        <dbReference type="EMBL" id="AJC72247.1"/>
    </source>
</evidence>
<evidence type="ECO:0000256" key="7">
    <source>
        <dbReference type="ARBA" id="ARBA00022723"/>
    </source>
</evidence>
<dbReference type="OrthoDB" id="86131at2157"/>
<sequence>MNPREVEDLLVSFLTLLLLFSNFEIRSMPLVAPAVVTAFVFHELAHRWAAERYGYRAFYRRWDTGIVIALLLGLITKILTGNAWIFAALGAVHISAPYMLADREAFGKIALAGPLANIVVGVAALGSSHFVSGVVGDILSLVAGVNLWLAFFNLWPIPPLDGYKVLRWSPAYWAISVGVAYSLNLIV</sequence>